<sequence length="255" mass="29473">MASDLNSALHEKNKDCNCEKCRYSWNRTFHNHAAELQHMSSEKTVAEVSLAKTNGCFKKGDRVLVQESTQEKKGDRHYPVYSSHNGVYQGKRYFFCPRGHGVMVKSSNVKPLSPVLRTWPLNGNNMFPSYEGVKKRRKLREKIIKEAEDKLCQEHEEKRRAQMVRVSRSATQLYSSDMASNTSYEILRYPDKDTPVHSDYLAKGRQNMDKDSFEELQLNKLKIAFGGDEKAERMVQTLRKLRMAFQEGLALEGKE</sequence>
<evidence type="ECO:0000313" key="2">
    <source>
        <dbReference type="EMBL" id="CEK59139.1"/>
    </source>
</evidence>
<dbReference type="SMART" id="SM01052">
    <property type="entry name" value="CAP_GLY"/>
    <property type="match status" value="1"/>
</dbReference>
<proteinExistence type="predicted"/>
<name>A0A0B6YS99_9EUPU</name>
<organism evidence="2">
    <name type="scientific">Arion vulgaris</name>
    <dbReference type="NCBI Taxonomy" id="1028688"/>
    <lineage>
        <taxon>Eukaryota</taxon>
        <taxon>Metazoa</taxon>
        <taxon>Spiralia</taxon>
        <taxon>Lophotrochozoa</taxon>
        <taxon>Mollusca</taxon>
        <taxon>Gastropoda</taxon>
        <taxon>Heterobranchia</taxon>
        <taxon>Euthyneura</taxon>
        <taxon>Panpulmonata</taxon>
        <taxon>Eupulmonata</taxon>
        <taxon>Stylommatophora</taxon>
        <taxon>Helicina</taxon>
        <taxon>Arionoidea</taxon>
        <taxon>Arionidae</taxon>
        <taxon>Arion</taxon>
    </lineage>
</organism>
<reference evidence="2" key="1">
    <citation type="submission" date="2014-12" db="EMBL/GenBank/DDBJ databases">
        <title>Insight into the proteome of Arion vulgaris.</title>
        <authorList>
            <person name="Aradska J."/>
            <person name="Bulat T."/>
            <person name="Smidak R."/>
            <person name="Sarate P."/>
            <person name="Gangsoo J."/>
            <person name="Sialana F."/>
            <person name="Bilban M."/>
            <person name="Lubec G."/>
        </authorList>
    </citation>
    <scope>NUCLEOTIDE SEQUENCE</scope>
    <source>
        <tissue evidence="2">Skin</tissue>
    </source>
</reference>
<gene>
    <name evidence="2" type="primary">ORF35292</name>
</gene>
<dbReference type="EMBL" id="HACG01012274">
    <property type="protein sequence ID" value="CEK59139.1"/>
    <property type="molecule type" value="Transcribed_RNA"/>
</dbReference>
<feature type="domain" description="CAP-Gly" evidence="1">
    <location>
        <begin position="59"/>
        <end position="110"/>
    </location>
</feature>
<dbReference type="InterPro" id="IPR036859">
    <property type="entry name" value="CAP-Gly_dom_sf"/>
</dbReference>
<dbReference type="InterPro" id="IPR000938">
    <property type="entry name" value="CAP-Gly_domain"/>
</dbReference>
<dbReference type="AlphaFoldDB" id="A0A0B6YS99"/>
<evidence type="ECO:0000259" key="1">
    <source>
        <dbReference type="SMART" id="SM01052"/>
    </source>
</evidence>
<accession>A0A0B6YS99</accession>
<protein>
    <recommendedName>
        <fullName evidence="1">CAP-Gly domain-containing protein</fullName>
    </recommendedName>
</protein>
<dbReference type="SUPFAM" id="SSF74924">
    <property type="entry name" value="Cap-Gly domain"/>
    <property type="match status" value="1"/>
</dbReference>
<dbReference type="Gene3D" id="2.30.30.190">
    <property type="entry name" value="CAP Gly-rich-like domain"/>
    <property type="match status" value="1"/>
</dbReference>